<dbReference type="SUPFAM" id="SSF48613">
    <property type="entry name" value="Heme oxygenase-like"/>
    <property type="match status" value="1"/>
</dbReference>
<name>A0A0D7CNT9_9ACTN</name>
<dbReference type="InterPro" id="IPR016084">
    <property type="entry name" value="Haem_Oase-like_multi-hlx"/>
</dbReference>
<proteinExistence type="predicted"/>
<reference evidence="1 2" key="1">
    <citation type="submission" date="2014-09" db="EMBL/GenBank/DDBJ databases">
        <title>Draft genome sequence of Streptomyces natalensis ATCC 27448, producer of the antifungal pimaricin.</title>
        <authorList>
            <person name="Mendes M.V."/>
            <person name="Beites T."/>
            <person name="Pires S."/>
            <person name="Santos C.L."/>
            <person name="Moradas-Ferreira P."/>
        </authorList>
    </citation>
    <scope>NUCLEOTIDE SEQUENCE [LARGE SCALE GENOMIC DNA]</scope>
    <source>
        <strain evidence="1 2">ATCC 27448</strain>
    </source>
</reference>
<dbReference type="PATRIC" id="fig|1240678.4.peg.3308"/>
<keyword evidence="2" id="KW-1185">Reference proteome</keyword>
<dbReference type="SUPFAM" id="SSF51182">
    <property type="entry name" value="RmlC-like cupins"/>
    <property type="match status" value="1"/>
</dbReference>
<comment type="caution">
    <text evidence="1">The sequence shown here is derived from an EMBL/GenBank/DDBJ whole genome shotgun (WGS) entry which is preliminary data.</text>
</comment>
<evidence type="ECO:0000313" key="2">
    <source>
        <dbReference type="Proteomes" id="UP000032458"/>
    </source>
</evidence>
<evidence type="ECO:0000313" key="1">
    <source>
        <dbReference type="EMBL" id="KIZ17087.1"/>
    </source>
</evidence>
<organism evidence="1 2">
    <name type="scientific">Streptomyces natalensis ATCC 27448</name>
    <dbReference type="NCBI Taxonomy" id="1240678"/>
    <lineage>
        <taxon>Bacteria</taxon>
        <taxon>Bacillati</taxon>
        <taxon>Actinomycetota</taxon>
        <taxon>Actinomycetes</taxon>
        <taxon>Kitasatosporales</taxon>
        <taxon>Streptomycetaceae</taxon>
        <taxon>Streptomyces</taxon>
    </lineage>
</organism>
<dbReference type="CDD" id="cd07002">
    <property type="entry name" value="cupin_SznF-like_C"/>
    <property type="match status" value="1"/>
</dbReference>
<gene>
    <name evidence="1" type="ORF">SNA_15770</name>
</gene>
<dbReference type="Gene3D" id="1.20.910.10">
    <property type="entry name" value="Heme oxygenase-like"/>
    <property type="match status" value="1"/>
</dbReference>
<dbReference type="InterPro" id="IPR014710">
    <property type="entry name" value="RmlC-like_jellyroll"/>
</dbReference>
<protein>
    <submittedName>
        <fullName evidence="1">Cupin</fullName>
    </submittedName>
</protein>
<dbReference type="RefSeq" id="WP_030072619.1">
    <property type="nucleotide sequence ID" value="NZ_JRKI01000025.1"/>
</dbReference>
<dbReference type="Pfam" id="PF14518">
    <property type="entry name" value="Haem_oxygenas_2"/>
    <property type="match status" value="1"/>
</dbReference>
<accession>A0A0D7CNT9</accession>
<dbReference type="Gene3D" id="2.60.120.10">
    <property type="entry name" value="Jelly Rolls"/>
    <property type="match status" value="1"/>
</dbReference>
<dbReference type="SMART" id="SM01236">
    <property type="entry name" value="Haem_oxygenase_2"/>
    <property type="match status" value="1"/>
</dbReference>
<sequence>MSHAPFPYEPFALHGQELRDAVVRYASNPLYLDNEEWQNSDNPYRRQLRPQVLRHLDFDRVPGRDEILDYSSLAVQRLLTSIYEADLVFLPKNGLQGEGRWEDFKRFYSPTNRVLGEMIRPALERYAFGFLDDEIETSGTWTAESLESYLESLNAHEAAGPSLSEKAISNSTDRERAARMWLIQFIPDFLSEASPMIRNVLGYYGAPQSEWFKIIIDEYGYGVHDTKHSRLFERTLESAGLETDVHRYWQYYLNSSLLMNNYFHYLGKNHELFFRYVGALYYTEATLVDFCRRATALLKDVFGDRADTQYFTEHVHIDQHHGRMALEKLIRPLVAEHGEQIIPEIVRGIEEYRRIQEIADEDFATQIAWMDNGPEFKKLHAPVWDALSSGRVTAPVADIVEPYGELSNTHCHDGDELCHIVSGTMKFVSGFDSHQILEAGEGTVIQRNRLHGAIIESEECVYQIHSVGDYKKCMS</sequence>
<dbReference type="Proteomes" id="UP000032458">
    <property type="component" value="Unassembled WGS sequence"/>
</dbReference>
<dbReference type="AlphaFoldDB" id="A0A0D7CNT9"/>
<dbReference type="EMBL" id="JRKI01000025">
    <property type="protein sequence ID" value="KIZ17087.1"/>
    <property type="molecule type" value="Genomic_DNA"/>
</dbReference>
<dbReference type="InterPro" id="IPR011051">
    <property type="entry name" value="RmlC_Cupin_sf"/>
</dbReference>